<feature type="chain" id="PRO_5029761222" evidence="1">
    <location>
        <begin position="20"/>
        <end position="185"/>
    </location>
</feature>
<dbReference type="AlphaFoldDB" id="A0A7M6W8E8"/>
<keyword evidence="3" id="KW-1185">Reference proteome</keyword>
<sequence>MKSLIFLSVIVASLSVVSADAPFADSASNIRYTKYLVPEIPKKANSFLVSVANKGLDIASHFIDKLKFLVKLTNEPSNEEAKSSEQVAASPAKRAKVLAQATAPEAENVKTQPEAPAAVVTAEKSAVVPQAPVIPTAAQPTVAVKIAQQAQPVTAATVTTAKAAQASQAINVVPPSQEQIKTGKK</sequence>
<name>A0A7M6W8E8_NASVI</name>
<evidence type="ECO:0000313" key="3">
    <source>
        <dbReference type="Proteomes" id="UP000002358"/>
    </source>
</evidence>
<feature type="signal peptide" evidence="1">
    <location>
        <begin position="1"/>
        <end position="19"/>
    </location>
</feature>
<protein>
    <submittedName>
        <fullName evidence="2">Uncharacterized protein</fullName>
    </submittedName>
</protein>
<dbReference type="InParanoid" id="A0A7M6W8E8"/>
<keyword evidence="1" id="KW-0732">Signal</keyword>
<dbReference type="KEGG" id="nvi:100302054"/>
<proteinExistence type="predicted"/>
<reference evidence="2" key="1">
    <citation type="submission" date="2021-01" db="UniProtKB">
        <authorList>
            <consortium name="EnsemblMetazoa"/>
        </authorList>
    </citation>
    <scope>IDENTIFICATION</scope>
</reference>
<gene>
    <name evidence="2" type="primary">100302054</name>
</gene>
<organism evidence="2 3">
    <name type="scientific">Nasonia vitripennis</name>
    <name type="common">Parasitic wasp</name>
    <dbReference type="NCBI Taxonomy" id="7425"/>
    <lineage>
        <taxon>Eukaryota</taxon>
        <taxon>Metazoa</taxon>
        <taxon>Ecdysozoa</taxon>
        <taxon>Arthropoda</taxon>
        <taxon>Hexapoda</taxon>
        <taxon>Insecta</taxon>
        <taxon>Pterygota</taxon>
        <taxon>Neoptera</taxon>
        <taxon>Endopterygota</taxon>
        <taxon>Hymenoptera</taxon>
        <taxon>Apocrita</taxon>
        <taxon>Proctotrupomorpha</taxon>
        <taxon>Chalcidoidea</taxon>
        <taxon>Pteromalidae</taxon>
        <taxon>Pteromalinae</taxon>
        <taxon>Nasonia</taxon>
    </lineage>
</organism>
<evidence type="ECO:0000256" key="1">
    <source>
        <dbReference type="SAM" id="SignalP"/>
    </source>
</evidence>
<accession>A0A7M6W8E8</accession>
<dbReference type="Proteomes" id="UP000002358">
    <property type="component" value="Chromosome 1"/>
</dbReference>
<dbReference type="EnsemblMetazoa" id="NM_001170876">
    <property type="protein sequence ID" value="NP_001164347"/>
    <property type="gene ID" value="GeneID_100302054"/>
</dbReference>
<evidence type="ECO:0000313" key="2">
    <source>
        <dbReference type="EnsemblMetazoa" id="NP_001164347"/>
    </source>
</evidence>